<dbReference type="PANTHER" id="PTHR31299:SF0">
    <property type="entry name" value="ESTERASE, PUTATIVE (AFU_ORTHOLOGUE AFUA_1G05850)-RELATED"/>
    <property type="match status" value="1"/>
</dbReference>
<dbReference type="AlphaFoldDB" id="A0A4R4YRK7"/>
<dbReference type="CDD" id="cd14728">
    <property type="entry name" value="Ere-like"/>
    <property type="match status" value="1"/>
</dbReference>
<dbReference type="InterPro" id="IPR007815">
    <property type="entry name" value="Emycin_Estase"/>
</dbReference>
<evidence type="ECO:0000313" key="1">
    <source>
        <dbReference type="EMBL" id="TDD47888.1"/>
    </source>
</evidence>
<sequence length="262" mass="28749">MVAESFRGTHELAAVAHRLLRFLVEELGFRSLLLEGDDVASAELDAYVRTGRGDPREVLAGARPFLRTEEVLDAMRWIRSHNERHPDDQVRFALADQAVGPGPDLADIERGLAENTIRWHERTGHKIVYWGGLAHLVNGAARTVSPGALTHRNAGSYLRERFGAGYVPVGLTFQRGHEVPAPPADFAEAVLAAGPDAYVLDLRADAPADVRAWLDAPTRTRLIGPHYDPAEDASYHLSGGSLAEWLDLVIHVREVGAARLLR</sequence>
<dbReference type="GO" id="GO:0046677">
    <property type="term" value="P:response to antibiotic"/>
    <property type="evidence" value="ECO:0007669"/>
    <property type="project" value="InterPro"/>
</dbReference>
<reference evidence="1 2" key="1">
    <citation type="submission" date="2019-03" db="EMBL/GenBank/DDBJ databases">
        <title>Draft genome sequences of novel Actinobacteria.</title>
        <authorList>
            <person name="Sahin N."/>
            <person name="Ay H."/>
            <person name="Saygin H."/>
        </authorList>
    </citation>
    <scope>NUCLEOTIDE SEQUENCE [LARGE SCALE GENOMIC DNA]</scope>
    <source>
        <strain evidence="1 2">7K502</strain>
    </source>
</reference>
<keyword evidence="2" id="KW-1185">Reference proteome</keyword>
<evidence type="ECO:0000313" key="2">
    <source>
        <dbReference type="Proteomes" id="UP000294947"/>
    </source>
</evidence>
<gene>
    <name evidence="1" type="ORF">E1288_23320</name>
</gene>
<dbReference type="Gene3D" id="3.30.1870.10">
    <property type="entry name" value="EreA-like, domain 2"/>
    <property type="match status" value="1"/>
</dbReference>
<name>A0A4R4YRK7_9PSEU</name>
<accession>A0A4R4YRK7</accession>
<dbReference type="Gene3D" id="3.40.1660.10">
    <property type="entry name" value="EreA-like (biosynthetic domain)"/>
    <property type="match status" value="1"/>
</dbReference>
<dbReference type="OrthoDB" id="9810066at2"/>
<proteinExistence type="predicted"/>
<dbReference type="InterPro" id="IPR052036">
    <property type="entry name" value="Hydrolase/PRTase-associated"/>
</dbReference>
<dbReference type="EMBL" id="SMKW01000032">
    <property type="protein sequence ID" value="TDD47888.1"/>
    <property type="molecule type" value="Genomic_DNA"/>
</dbReference>
<dbReference type="Proteomes" id="UP000294947">
    <property type="component" value="Unassembled WGS sequence"/>
</dbReference>
<dbReference type="Pfam" id="PF05139">
    <property type="entry name" value="Erythro_esteras"/>
    <property type="match status" value="2"/>
</dbReference>
<dbReference type="SUPFAM" id="SSF159501">
    <property type="entry name" value="EreA/ChaN-like"/>
    <property type="match status" value="1"/>
</dbReference>
<dbReference type="PANTHER" id="PTHR31299">
    <property type="entry name" value="ESTERASE, PUTATIVE (AFU_ORTHOLOGUE AFUA_1G05850)-RELATED"/>
    <property type="match status" value="1"/>
</dbReference>
<comment type="caution">
    <text evidence="1">The sequence shown here is derived from an EMBL/GenBank/DDBJ whole genome shotgun (WGS) entry which is preliminary data.</text>
</comment>
<protein>
    <submittedName>
        <fullName evidence="1">Erythromycin esterase family protein</fullName>
    </submittedName>
</protein>
<organism evidence="1 2">
    <name type="scientific">Saccharopolyspora elongata</name>
    <dbReference type="NCBI Taxonomy" id="2530387"/>
    <lineage>
        <taxon>Bacteria</taxon>
        <taxon>Bacillati</taxon>
        <taxon>Actinomycetota</taxon>
        <taxon>Actinomycetes</taxon>
        <taxon>Pseudonocardiales</taxon>
        <taxon>Pseudonocardiaceae</taxon>
        <taxon>Saccharopolyspora</taxon>
    </lineage>
</organism>